<dbReference type="Proteomes" id="UP001182042">
    <property type="component" value="Unassembled WGS sequence"/>
</dbReference>
<evidence type="ECO:0000313" key="4">
    <source>
        <dbReference type="EMBL" id="PCK21735.1"/>
    </source>
</evidence>
<dbReference type="EMBL" id="CP027116">
    <property type="protein sequence ID" value="AVM23653.1"/>
    <property type="molecule type" value="Genomic_DNA"/>
</dbReference>
<proteinExistence type="predicted"/>
<reference evidence="4 6" key="2">
    <citation type="submission" date="2017-06" db="EMBL/GenBank/DDBJ databases">
        <title>Draft Genome Sequence of Bacillus sp Strain 36R Isolated from saline sediment at Atanasia, Sonora, Mexico.</title>
        <authorList>
            <person name="Sanchez Diaz R."/>
            <person name="Quiroz Macias M.E."/>
            <person name="Ibarra Gamez J.C."/>
            <person name="Enciso Ibarra J."/>
            <person name="Gomez Gil B."/>
            <person name="Galaviz Silva L."/>
        </authorList>
    </citation>
    <scope>NUCLEOTIDE SEQUENCE [LARGE SCALE GENOMIC DNA]</scope>
    <source>
        <strain evidence="4 6">36R_ATNSAL</strain>
    </source>
</reference>
<dbReference type="AlphaFoldDB" id="A0A0C2NHN1"/>
<reference evidence="2 5" key="1">
    <citation type="submission" date="2014-12" db="EMBL/GenBank/DDBJ databases">
        <title>Draft Genome Sequences of Five Spore-Forming Food Isolates of Bacillus pumilus.</title>
        <authorList>
            <person name="de Jong A."/>
            <person name="van Heel A.J."/>
            <person name="Montalban-Lopez M."/>
            <person name="Krawczyk A.O."/>
            <person name="Berendsen E.M."/>
            <person name="Wells-Bennik M."/>
            <person name="Kuipers O.P."/>
        </authorList>
    </citation>
    <scope>NUCLEOTIDE SEQUENCE [LARGE SCALE GENOMIC DNA]</scope>
    <source>
        <strain evidence="2 5">B4127</strain>
    </source>
</reference>
<dbReference type="EMBL" id="NKHG01000047">
    <property type="protein sequence ID" value="PCK21735.1"/>
    <property type="molecule type" value="Genomic_DNA"/>
</dbReference>
<dbReference type="Proteomes" id="UP000264960">
    <property type="component" value="Chromosome"/>
</dbReference>
<dbReference type="RefSeq" id="WP_003212464.1">
    <property type="nucleotide sequence ID" value="NZ_CANLUN010000008.1"/>
</dbReference>
<accession>A0A0C2NHN1</accession>
<dbReference type="OrthoDB" id="2971595at2"/>
<evidence type="ECO:0000313" key="3">
    <source>
        <dbReference type="EMBL" id="MDR4249292.1"/>
    </source>
</evidence>
<name>A0A0C2NHN1_BACPU</name>
<gene>
    <name evidence="2" type="ORF">B4127_1891</name>
    <name evidence="1" type="ORF">C5695_07355</name>
    <name evidence="4" type="ORF">CEY02_06870</name>
    <name evidence="3" type="ORF">FO508_02895</name>
</gene>
<evidence type="ECO:0000313" key="2">
    <source>
        <dbReference type="EMBL" id="KIL12560.1"/>
    </source>
</evidence>
<protein>
    <submittedName>
        <fullName evidence="4">GapA-binding peptide SR1P</fullName>
    </submittedName>
</protein>
<dbReference type="Proteomes" id="UP000228754">
    <property type="component" value="Unassembled WGS sequence"/>
</dbReference>
<dbReference type="EMBL" id="VKQA01000001">
    <property type="protein sequence ID" value="MDR4249292.1"/>
    <property type="molecule type" value="Genomic_DNA"/>
</dbReference>
<evidence type="ECO:0000313" key="1">
    <source>
        <dbReference type="EMBL" id="AVM23653.1"/>
    </source>
</evidence>
<evidence type="ECO:0000313" key="5">
    <source>
        <dbReference type="Proteomes" id="UP000031978"/>
    </source>
</evidence>
<dbReference type="EMBL" id="JXCL01000040">
    <property type="protein sequence ID" value="KIL12560.1"/>
    <property type="molecule type" value="Genomic_DNA"/>
</dbReference>
<evidence type="ECO:0000313" key="6">
    <source>
        <dbReference type="Proteomes" id="UP000228754"/>
    </source>
</evidence>
<organism evidence="4 6">
    <name type="scientific">Bacillus pumilus</name>
    <name type="common">Bacillus mesentericus</name>
    <dbReference type="NCBI Taxonomy" id="1408"/>
    <lineage>
        <taxon>Bacteria</taxon>
        <taxon>Bacillati</taxon>
        <taxon>Bacillota</taxon>
        <taxon>Bacilli</taxon>
        <taxon>Bacillales</taxon>
        <taxon>Bacillaceae</taxon>
        <taxon>Bacillus</taxon>
    </lineage>
</organism>
<dbReference type="GeneID" id="61766912"/>
<dbReference type="Proteomes" id="UP000031978">
    <property type="component" value="Unassembled WGS sequence"/>
</dbReference>
<evidence type="ECO:0000313" key="7">
    <source>
        <dbReference type="Proteomes" id="UP000264960"/>
    </source>
</evidence>
<dbReference type="Pfam" id="PF13790">
    <property type="entry name" value="SR1P"/>
    <property type="match status" value="1"/>
</dbReference>
<dbReference type="InterPro" id="IPR025236">
    <property type="entry name" value="SR1P"/>
</dbReference>
<reference evidence="1 7" key="3">
    <citation type="submission" date="2018-02" db="EMBL/GenBank/DDBJ databases">
        <title>The complete genome of two Bacillus pumilus strains from Cuatro Cienegas, Coahuila, Mexico.</title>
        <authorList>
            <person name="Zarza E."/>
            <person name="Alcaraz L.D."/>
            <person name="Aguilar-Salinas B."/>
            <person name="Islas A."/>
            <person name="Olmedo-Alvarez G."/>
        </authorList>
    </citation>
    <scope>NUCLEOTIDE SEQUENCE [LARGE SCALE GENOMIC DNA]</scope>
    <source>
        <strain evidence="1 7">145</strain>
    </source>
</reference>
<reference evidence="3" key="4">
    <citation type="submission" date="2019-07" db="EMBL/GenBank/DDBJ databases">
        <title>Phylogenomic Reclassification of ATCC Bacillus Strains and Various Taxa within the Genus Bacillus.</title>
        <authorList>
            <person name="Riojas M.A."/>
            <person name="Frank A.M."/>
            <person name="Fenn S.L."/>
            <person name="King S."/>
            <person name="Brower S."/>
            <person name="Hazbon M.H."/>
        </authorList>
    </citation>
    <scope>NUCLEOTIDE SEQUENCE</scope>
    <source>
        <strain evidence="3">ATCC 27142</strain>
    </source>
</reference>
<sequence>MGTIICQDCNETIDQFENEKVTTLYGTCGHCHCCDEASE</sequence>